<gene>
    <name evidence="1" type="ORF">PsorP6_001416</name>
</gene>
<keyword evidence="2" id="KW-1185">Reference proteome</keyword>
<sequence length="247" mass="28030">MINLSLREDDQDTSAKRSKSTIHDKGEETLVLERADKIPSFSDRKPDTKIEETRVGDADKTLVVAETLNRKTRSGAHKIKLTRNKNVKNTKVGAKELIDKLLYPHFSQRSISRRETPDSSKKRNKTVRTYAELSHESAPLQRKPACLFFLQKHEVVLSPVPGMLKELVESRGNPPLGRWGHSFTKISGDHQVVVYGGTDDDEQTLGDLNVFDTTTHRWTTPPNCKTISCTWHESVYLPLKSFCFLLC</sequence>
<dbReference type="Proteomes" id="UP001163321">
    <property type="component" value="Chromosome 1"/>
</dbReference>
<dbReference type="EMBL" id="CM047580">
    <property type="protein sequence ID" value="KAI9921797.1"/>
    <property type="molecule type" value="Genomic_DNA"/>
</dbReference>
<comment type="caution">
    <text evidence="1">The sequence shown here is derived from an EMBL/GenBank/DDBJ whole genome shotgun (WGS) entry which is preliminary data.</text>
</comment>
<evidence type="ECO:0000313" key="1">
    <source>
        <dbReference type="EMBL" id="KAI9921797.1"/>
    </source>
</evidence>
<organism evidence="1 2">
    <name type="scientific">Peronosclerospora sorghi</name>
    <dbReference type="NCBI Taxonomy" id="230839"/>
    <lineage>
        <taxon>Eukaryota</taxon>
        <taxon>Sar</taxon>
        <taxon>Stramenopiles</taxon>
        <taxon>Oomycota</taxon>
        <taxon>Peronosporomycetes</taxon>
        <taxon>Peronosporales</taxon>
        <taxon>Peronosporaceae</taxon>
        <taxon>Peronosclerospora</taxon>
    </lineage>
</organism>
<proteinExistence type="predicted"/>
<accession>A0ACC0WT64</accession>
<evidence type="ECO:0000313" key="2">
    <source>
        <dbReference type="Proteomes" id="UP001163321"/>
    </source>
</evidence>
<reference evidence="1 2" key="1">
    <citation type="journal article" date="2022" name="bioRxiv">
        <title>The genome of the oomycete Peronosclerospora sorghi, a cosmopolitan pathogen of maize and sorghum, is inflated with dispersed pseudogenes.</title>
        <authorList>
            <person name="Fletcher K."/>
            <person name="Martin F."/>
            <person name="Isakeit T."/>
            <person name="Cavanaugh K."/>
            <person name="Magill C."/>
            <person name="Michelmore R."/>
        </authorList>
    </citation>
    <scope>NUCLEOTIDE SEQUENCE [LARGE SCALE GENOMIC DNA]</scope>
    <source>
        <strain evidence="1">P6</strain>
    </source>
</reference>
<protein>
    <submittedName>
        <fullName evidence="1">Uncharacterized protein</fullName>
    </submittedName>
</protein>
<name>A0ACC0WT64_9STRA</name>